<feature type="transmembrane region" description="Helical" evidence="1">
    <location>
        <begin position="115"/>
        <end position="137"/>
    </location>
</feature>
<accession>A0A6A6R389</accession>
<dbReference type="EMBL" id="MU004184">
    <property type="protein sequence ID" value="KAF2499238.1"/>
    <property type="molecule type" value="Genomic_DNA"/>
</dbReference>
<feature type="transmembrane region" description="Helical" evidence="1">
    <location>
        <begin position="76"/>
        <end position="95"/>
    </location>
</feature>
<feature type="transmembrane region" description="Helical" evidence="1">
    <location>
        <begin position="274"/>
        <end position="292"/>
    </location>
</feature>
<organism evidence="2 3">
    <name type="scientific">Lophium mytilinum</name>
    <dbReference type="NCBI Taxonomy" id="390894"/>
    <lineage>
        <taxon>Eukaryota</taxon>
        <taxon>Fungi</taxon>
        <taxon>Dikarya</taxon>
        <taxon>Ascomycota</taxon>
        <taxon>Pezizomycotina</taxon>
        <taxon>Dothideomycetes</taxon>
        <taxon>Pleosporomycetidae</taxon>
        <taxon>Mytilinidiales</taxon>
        <taxon>Mytilinidiaceae</taxon>
        <taxon>Lophium</taxon>
    </lineage>
</organism>
<keyword evidence="1" id="KW-1133">Transmembrane helix</keyword>
<dbReference type="AlphaFoldDB" id="A0A6A6R389"/>
<name>A0A6A6R389_9PEZI</name>
<feature type="transmembrane region" description="Helical" evidence="1">
    <location>
        <begin position="361"/>
        <end position="381"/>
    </location>
</feature>
<proteinExistence type="predicted"/>
<keyword evidence="1" id="KW-0472">Membrane</keyword>
<feature type="transmembrane region" description="Helical" evidence="1">
    <location>
        <begin position="329"/>
        <end position="349"/>
    </location>
</feature>
<evidence type="ECO:0000256" key="1">
    <source>
        <dbReference type="SAM" id="Phobius"/>
    </source>
</evidence>
<evidence type="ECO:0000313" key="3">
    <source>
        <dbReference type="Proteomes" id="UP000799750"/>
    </source>
</evidence>
<evidence type="ECO:0000313" key="2">
    <source>
        <dbReference type="EMBL" id="KAF2499238.1"/>
    </source>
</evidence>
<feature type="transmembrane region" description="Helical" evidence="1">
    <location>
        <begin position="387"/>
        <end position="408"/>
    </location>
</feature>
<keyword evidence="3" id="KW-1185">Reference proteome</keyword>
<keyword evidence="1" id="KW-0812">Transmembrane</keyword>
<feature type="transmembrane region" description="Helical" evidence="1">
    <location>
        <begin position="23"/>
        <end position="41"/>
    </location>
</feature>
<dbReference type="Proteomes" id="UP000799750">
    <property type="component" value="Unassembled WGS sequence"/>
</dbReference>
<dbReference type="OrthoDB" id="3363151at2759"/>
<gene>
    <name evidence="2" type="ORF">BU16DRAFT_503240</name>
</gene>
<reference evidence="2" key="1">
    <citation type="journal article" date="2020" name="Stud. Mycol.">
        <title>101 Dothideomycetes genomes: a test case for predicting lifestyles and emergence of pathogens.</title>
        <authorList>
            <person name="Haridas S."/>
            <person name="Albert R."/>
            <person name="Binder M."/>
            <person name="Bloem J."/>
            <person name="Labutti K."/>
            <person name="Salamov A."/>
            <person name="Andreopoulos B."/>
            <person name="Baker S."/>
            <person name="Barry K."/>
            <person name="Bills G."/>
            <person name="Bluhm B."/>
            <person name="Cannon C."/>
            <person name="Castanera R."/>
            <person name="Culley D."/>
            <person name="Daum C."/>
            <person name="Ezra D."/>
            <person name="Gonzalez J."/>
            <person name="Henrissat B."/>
            <person name="Kuo A."/>
            <person name="Liang C."/>
            <person name="Lipzen A."/>
            <person name="Lutzoni F."/>
            <person name="Magnuson J."/>
            <person name="Mondo S."/>
            <person name="Nolan M."/>
            <person name="Ohm R."/>
            <person name="Pangilinan J."/>
            <person name="Park H.-J."/>
            <person name="Ramirez L."/>
            <person name="Alfaro M."/>
            <person name="Sun H."/>
            <person name="Tritt A."/>
            <person name="Yoshinaga Y."/>
            <person name="Zwiers L.-H."/>
            <person name="Turgeon B."/>
            <person name="Goodwin S."/>
            <person name="Spatafora J."/>
            <person name="Crous P."/>
            <person name="Grigoriev I."/>
        </authorList>
    </citation>
    <scope>NUCLEOTIDE SEQUENCE</scope>
    <source>
        <strain evidence="2">CBS 269.34</strain>
    </source>
</reference>
<evidence type="ECO:0008006" key="4">
    <source>
        <dbReference type="Google" id="ProtNLM"/>
    </source>
</evidence>
<protein>
    <recommendedName>
        <fullName evidence="4">Acyltransferase 3 domain-containing protein</fullName>
    </recommendedName>
</protein>
<sequence>MGFEFPPALVPAPRPHVFREQDYLIGVRGFLVVQSFLWVFLTTFVPATVANAANSDGPLYQTIIRKTFSVLFWNDALIYSAFIFLSARTVCLPFLKDTSRQTIASSIFRRGLRMWFPTAVAFAIATLIFSQSGVAYMDDFKTRTGNVSIATPRQIPSFLNWFNSMFEVFWVTKNTNLQAANTAFPSQTLWMITTIYEQSFTIYMTMVTIPYTRRSWRVKAFAAFIITAWWVQSWAWYSIAGLLMADAVVNMSFREKARRGIKVTRSFTFPTWPIYGFLILAGYVMEYLWVAWRPDLRSAELKGHTGLYNAGSLNAGFDVNGPQARDDNFLIIIGFFLCVEHFEILQRIFRTSVFQYLGKRSFSFFLIQSIIIYTAGIKLFAEMHFAHNIAFAVSTFLCLVVCVPLVALTTEVFYRLVDYPSTVLAHLVFDWIRT</sequence>